<dbReference type="InterPro" id="IPR051314">
    <property type="entry name" value="AAA_ATPase_RarA/MGS1/WRNIP1"/>
</dbReference>
<name>A0A066UML2_9GAMM</name>
<evidence type="ECO:0000259" key="7">
    <source>
        <dbReference type="SMART" id="SM00382"/>
    </source>
</evidence>
<comment type="similarity">
    <text evidence="2">Belongs to the AAA ATPase family. RarA/MGS1/WRNIP1 subfamily.</text>
</comment>
<dbReference type="GO" id="GO:0017116">
    <property type="term" value="F:single-stranded DNA helicase activity"/>
    <property type="evidence" value="ECO:0007669"/>
    <property type="project" value="TreeGrafter"/>
</dbReference>
<keyword evidence="9" id="KW-1185">Reference proteome</keyword>
<dbReference type="CDD" id="cd00009">
    <property type="entry name" value="AAA"/>
    <property type="match status" value="1"/>
</dbReference>
<dbReference type="Gene3D" id="1.10.3710.10">
    <property type="entry name" value="DNA polymerase III clamp loader subunits, C-terminal domain"/>
    <property type="match status" value="1"/>
</dbReference>
<sequence>MATLNTPLAERVRPKSLSDIIGQTHLLGDNAPISRMIAHNHLPSLILYGEAGIGKTTLARLLAHAVGREFHLLSALDLTVKELRELIDGGKGMTGGFDFGSPVLFIDEIHRFNKAQQDALLGAVESGKITLIGATTENPSFSVNNALLSRCQVYRLEPLTVDELVQVLKRALATDTFLKNFTVQGDLANIVRLASGDARKALNLLEIACQNSDNHTLIIDDTLLQNIAQTVLPRYDRAGDMHYDVISAFIKSVRGSDADASIYWLARMLTAGEDPTFIARRLVILASEDIGLANPNALLLADTALRSVQSIGMPEARIILAQATVYLTTSPKSNSTYTAINEALAFVKNDNSPVPLHLRNGVTELMKQSGYGVDYVYPHDYANHYYPQTYLPDNLIGKRFYHFADNQKEQASFNFMNWLKASVP</sequence>
<comment type="function">
    <text evidence="1">DNA-dependent ATPase that plays important roles in cellular responses to stalled DNA replication processes.</text>
</comment>
<dbReference type="GeneID" id="301976418"/>
<dbReference type="FunFam" id="3.40.50.300:FF:000137">
    <property type="entry name" value="Replication-associated recombination protein A"/>
    <property type="match status" value="1"/>
</dbReference>
<evidence type="ECO:0000256" key="1">
    <source>
        <dbReference type="ARBA" id="ARBA00002393"/>
    </source>
</evidence>
<dbReference type="InterPro" id="IPR021886">
    <property type="entry name" value="MgsA_C"/>
</dbReference>
<dbReference type="Gene3D" id="1.10.8.60">
    <property type="match status" value="1"/>
</dbReference>
<dbReference type="CDD" id="cd18139">
    <property type="entry name" value="HLD_clamp_RarA"/>
    <property type="match status" value="1"/>
</dbReference>
<accession>A0A066UML2</accession>
<dbReference type="InterPro" id="IPR008921">
    <property type="entry name" value="DNA_pol3_clamp-load_cplx_C"/>
</dbReference>
<dbReference type="GO" id="GO:0016887">
    <property type="term" value="F:ATP hydrolysis activity"/>
    <property type="evidence" value="ECO:0007669"/>
    <property type="project" value="InterPro"/>
</dbReference>
<dbReference type="Pfam" id="PF16193">
    <property type="entry name" value="AAA_assoc_2"/>
    <property type="match status" value="1"/>
</dbReference>
<protein>
    <recommendedName>
        <fullName evidence="3">Replication-associated recombination protein A</fullName>
    </recommendedName>
</protein>
<evidence type="ECO:0000256" key="3">
    <source>
        <dbReference type="ARBA" id="ARBA00020776"/>
    </source>
</evidence>
<gene>
    <name evidence="8" type="ORF">MBO_03707</name>
</gene>
<comment type="caution">
    <text evidence="8">The sequence shown here is derived from an EMBL/GenBank/DDBJ whole genome shotgun (WGS) entry which is preliminary data.</text>
</comment>
<dbReference type="InterPro" id="IPR027417">
    <property type="entry name" value="P-loop_NTPase"/>
</dbReference>
<evidence type="ECO:0000256" key="5">
    <source>
        <dbReference type="ARBA" id="ARBA00022741"/>
    </source>
</evidence>
<dbReference type="SMART" id="SM00382">
    <property type="entry name" value="AAA"/>
    <property type="match status" value="1"/>
</dbReference>
<dbReference type="OrthoDB" id="9778364at2"/>
<proteinExistence type="inferred from homology"/>
<keyword evidence="5" id="KW-0547">Nucleotide-binding</keyword>
<evidence type="ECO:0000256" key="6">
    <source>
        <dbReference type="ARBA" id="ARBA00022840"/>
    </source>
</evidence>
<dbReference type="GO" id="GO:0008047">
    <property type="term" value="F:enzyme activator activity"/>
    <property type="evidence" value="ECO:0007669"/>
    <property type="project" value="TreeGrafter"/>
</dbReference>
<feature type="domain" description="AAA+ ATPase" evidence="7">
    <location>
        <begin position="41"/>
        <end position="159"/>
    </location>
</feature>
<dbReference type="GO" id="GO:0000731">
    <property type="term" value="P:DNA synthesis involved in DNA repair"/>
    <property type="evidence" value="ECO:0007669"/>
    <property type="project" value="TreeGrafter"/>
</dbReference>
<dbReference type="eggNOG" id="COG2256">
    <property type="taxonomic scope" value="Bacteria"/>
</dbReference>
<evidence type="ECO:0000256" key="4">
    <source>
        <dbReference type="ARBA" id="ARBA00022705"/>
    </source>
</evidence>
<dbReference type="GO" id="GO:0005524">
    <property type="term" value="F:ATP binding"/>
    <property type="evidence" value="ECO:0007669"/>
    <property type="project" value="UniProtKB-KW"/>
</dbReference>
<dbReference type="PANTHER" id="PTHR13779">
    <property type="entry name" value="WERNER HELICASE-INTERACTING PROTEIN 1 FAMILY MEMBER"/>
    <property type="match status" value="1"/>
</dbReference>
<evidence type="ECO:0000256" key="2">
    <source>
        <dbReference type="ARBA" id="ARBA00008959"/>
    </source>
</evidence>
<dbReference type="InterPro" id="IPR003959">
    <property type="entry name" value="ATPase_AAA_core"/>
</dbReference>
<dbReference type="GO" id="GO:0003677">
    <property type="term" value="F:DNA binding"/>
    <property type="evidence" value="ECO:0007669"/>
    <property type="project" value="InterPro"/>
</dbReference>
<organism evidence="8 9">
    <name type="scientific">Moraxella bovoculi 237</name>
    <dbReference type="NCBI Taxonomy" id="743974"/>
    <lineage>
        <taxon>Bacteria</taxon>
        <taxon>Pseudomonadati</taxon>
        <taxon>Pseudomonadota</taxon>
        <taxon>Gammaproteobacteria</taxon>
        <taxon>Moraxellales</taxon>
        <taxon>Moraxellaceae</taxon>
        <taxon>Moraxella</taxon>
    </lineage>
</organism>
<evidence type="ECO:0000313" key="9">
    <source>
        <dbReference type="Proteomes" id="UP000035860"/>
    </source>
</evidence>
<dbReference type="Pfam" id="PF00004">
    <property type="entry name" value="AAA"/>
    <property type="match status" value="1"/>
</dbReference>
<dbReference type="Gene3D" id="3.40.50.300">
    <property type="entry name" value="P-loop containing nucleotide triphosphate hydrolases"/>
    <property type="match status" value="1"/>
</dbReference>
<dbReference type="Pfam" id="PF12002">
    <property type="entry name" value="MgsA_C"/>
    <property type="match status" value="1"/>
</dbReference>
<dbReference type="Gene3D" id="1.20.272.10">
    <property type="match status" value="1"/>
</dbReference>
<dbReference type="GO" id="GO:0006261">
    <property type="term" value="P:DNA-templated DNA replication"/>
    <property type="evidence" value="ECO:0007669"/>
    <property type="project" value="TreeGrafter"/>
</dbReference>
<dbReference type="FunFam" id="1.20.272.10:FF:000001">
    <property type="entry name" value="Putative AAA family ATPase"/>
    <property type="match status" value="1"/>
</dbReference>
<dbReference type="AlphaFoldDB" id="A0A066UML2"/>
<dbReference type="SUPFAM" id="SSF48019">
    <property type="entry name" value="post-AAA+ oligomerization domain-like"/>
    <property type="match status" value="1"/>
</dbReference>
<dbReference type="InterPro" id="IPR003593">
    <property type="entry name" value="AAA+_ATPase"/>
</dbReference>
<dbReference type="EMBL" id="AOMT01000013">
    <property type="protein sequence ID" value="KDN25453.1"/>
    <property type="molecule type" value="Genomic_DNA"/>
</dbReference>
<dbReference type="InterPro" id="IPR032423">
    <property type="entry name" value="AAA_assoc_2"/>
</dbReference>
<dbReference type="Proteomes" id="UP000035860">
    <property type="component" value="Unassembled WGS sequence"/>
</dbReference>
<dbReference type="RefSeq" id="WP_036363812.1">
    <property type="nucleotide sequence ID" value="NZ_AOMT01000013.1"/>
</dbReference>
<evidence type="ECO:0000313" key="8">
    <source>
        <dbReference type="EMBL" id="KDN25453.1"/>
    </source>
</evidence>
<reference evidence="8 9" key="1">
    <citation type="journal article" date="2014" name="Genome Announc.">
        <title>Draft Genome Sequence of Moraxella bovoculi Strain 237T (ATCC BAA-1259T) Isolated from a Calf with Infectious Bovine Keratoconjunctivitis.</title>
        <authorList>
            <person name="Calcutt M.J."/>
            <person name="Foecking M.F."/>
            <person name="Martin N.T."/>
            <person name="Mhlanga-Mutangadura T."/>
            <person name="Reilly T.J."/>
        </authorList>
    </citation>
    <scope>NUCLEOTIDE SEQUENCE [LARGE SCALE GENOMIC DNA]</scope>
    <source>
        <strain evidence="8 9">237</strain>
    </source>
</reference>
<dbReference type="PANTHER" id="PTHR13779:SF7">
    <property type="entry name" value="ATPASE WRNIP1"/>
    <property type="match status" value="1"/>
</dbReference>
<keyword evidence="6" id="KW-0067">ATP-binding</keyword>
<keyword evidence="4" id="KW-0235">DNA replication</keyword>
<dbReference type="SUPFAM" id="SSF52540">
    <property type="entry name" value="P-loop containing nucleoside triphosphate hydrolases"/>
    <property type="match status" value="1"/>
</dbReference>